<name>A0A4Y8L0R6_9BACT</name>
<sequence length="143" mass="16270">MTVIAQLILENDNVSVNKKTGINTLANSNLKNDISSTVSFFGDGQINISAVFNYYIDFLEWDRPPEYGKSGPPIDVLREWALSHDVPTDNSTLFAISRAIWRDGHKGRPILLTLGNEMEDSFNTEYYEKIFDAIIDELTKFFE</sequence>
<comment type="caution">
    <text evidence="1">The sequence shown here is derived from an EMBL/GenBank/DDBJ whole genome shotgun (WGS) entry which is preliminary data.</text>
</comment>
<evidence type="ECO:0000313" key="1">
    <source>
        <dbReference type="EMBL" id="TFD93012.1"/>
    </source>
</evidence>
<dbReference type="RefSeq" id="WP_134437432.1">
    <property type="nucleotide sequence ID" value="NZ_SOML01000015.1"/>
</dbReference>
<reference evidence="1 2" key="1">
    <citation type="submission" date="2019-03" db="EMBL/GenBank/DDBJ databases">
        <title>San Antonio Military Medical Center submission to MRSN (WRAIR), pending publication.</title>
        <authorList>
            <person name="Blyth D.M."/>
            <person name="Mccarthy S.L."/>
            <person name="Schall S.E."/>
            <person name="Stam J.A."/>
            <person name="Ong A.C."/>
            <person name="Mcgann P.T."/>
        </authorList>
    </citation>
    <scope>NUCLEOTIDE SEQUENCE [LARGE SCALE GENOMIC DNA]</scope>
    <source>
        <strain evidence="1 2">MRSN571793</strain>
    </source>
</reference>
<proteinExistence type="predicted"/>
<evidence type="ECO:0000313" key="2">
    <source>
        <dbReference type="Proteomes" id="UP000297861"/>
    </source>
</evidence>
<dbReference type="AlphaFoldDB" id="A0A4Y8L0R6"/>
<dbReference type="Proteomes" id="UP000297861">
    <property type="component" value="Unassembled WGS sequence"/>
</dbReference>
<keyword evidence="2" id="KW-1185">Reference proteome</keyword>
<dbReference type="EMBL" id="SOML01000015">
    <property type="protein sequence ID" value="TFD93012.1"/>
    <property type="molecule type" value="Genomic_DNA"/>
</dbReference>
<organism evidence="1 2">
    <name type="scientific">Dysgonomonas capnocytophagoides</name>
    <dbReference type="NCBI Taxonomy" id="45254"/>
    <lineage>
        <taxon>Bacteria</taxon>
        <taxon>Pseudomonadati</taxon>
        <taxon>Bacteroidota</taxon>
        <taxon>Bacteroidia</taxon>
        <taxon>Bacteroidales</taxon>
        <taxon>Dysgonomonadaceae</taxon>
        <taxon>Dysgonomonas</taxon>
    </lineage>
</organism>
<accession>A0A4Y8L0R6</accession>
<dbReference type="OrthoDB" id="997347at2"/>
<protein>
    <submittedName>
        <fullName evidence="1">Uncharacterized protein</fullName>
    </submittedName>
</protein>
<gene>
    <name evidence="1" type="ORF">E2605_18025</name>
</gene>